<dbReference type="InterPro" id="IPR046373">
    <property type="entry name" value="Acyl-CoA_Oxase/DH_mid-dom_sf"/>
</dbReference>
<dbReference type="InterPro" id="IPR036250">
    <property type="entry name" value="AcylCo_DH-like_C"/>
</dbReference>
<dbReference type="PROSITE" id="PS00072">
    <property type="entry name" value="ACYL_COA_DH_1"/>
    <property type="match status" value="1"/>
</dbReference>
<comment type="similarity">
    <text evidence="2 8">Belongs to the acyl-CoA dehydrogenase family.</text>
</comment>
<dbReference type="GO" id="GO:0050660">
    <property type="term" value="F:flavin adenine dinucleotide binding"/>
    <property type="evidence" value="ECO:0007669"/>
    <property type="project" value="InterPro"/>
</dbReference>
<feature type="domain" description="Acyl-CoA dehydrogenase/oxidase N-terminal" evidence="11">
    <location>
        <begin position="7"/>
        <end position="118"/>
    </location>
</feature>
<evidence type="ECO:0000256" key="2">
    <source>
        <dbReference type="ARBA" id="ARBA00009347"/>
    </source>
</evidence>
<dbReference type="InterPro" id="IPR013786">
    <property type="entry name" value="AcylCoA_DH/ox_N"/>
</dbReference>
<evidence type="ECO:0000256" key="5">
    <source>
        <dbReference type="ARBA" id="ARBA00023002"/>
    </source>
</evidence>
<sequence>MDFELPESHRALQASLRDFCERKVRPFAREWDKDETFPLEVVRELGGLGVLGMLVSEEYGGAAMDSLAVAVAVEEIARYDGSLALTVASHNGLGTSHLRVFGNEAQRRKYLPRLASGEWLGAWGLTEPGSGSDAAGMKTTAVRHGDTWVLNGAKMFITQGTVGDVFVVLAITTPQKKQKGITAFILEKGMKGFSQRSIHGKLGMRSSDTAELVLEGVEVPDSQRLGEVDAGFIDTMKILDKGRITIGALAVGLGRGALEESVRYARERTAFGQPISEFQGLRWMFADMKTELDAARLLVHRAALLADAGRPYSQEASMAKLFASEAATRACNKAVQIHGGYGYTREFPVERYLRDAKLCEIGEGTSEIQRTIISREVFKGA</sequence>
<accession>A0A250J8V6</accession>
<dbReference type="Pfam" id="PF02770">
    <property type="entry name" value="Acyl-CoA_dh_M"/>
    <property type="match status" value="1"/>
</dbReference>
<name>A0A250J8V6_9BACT</name>
<dbReference type="FunFam" id="2.40.110.10:FF:000001">
    <property type="entry name" value="Acyl-CoA dehydrogenase, mitochondrial"/>
    <property type="match status" value="1"/>
</dbReference>
<dbReference type="AlphaFoldDB" id="A0A250J8V6"/>
<keyword evidence="5 8" id="KW-0560">Oxidoreductase</keyword>
<dbReference type="Pfam" id="PF00441">
    <property type="entry name" value="Acyl-CoA_dh_1"/>
    <property type="match status" value="1"/>
</dbReference>
<evidence type="ECO:0000259" key="10">
    <source>
        <dbReference type="Pfam" id="PF02770"/>
    </source>
</evidence>
<evidence type="ECO:0000256" key="7">
    <source>
        <dbReference type="ARBA" id="ARBA00072305"/>
    </source>
</evidence>
<reference evidence="12 13" key="1">
    <citation type="submission" date="2017-06" db="EMBL/GenBank/DDBJ databases">
        <title>Sequencing and comparative analysis of myxobacterial genomes.</title>
        <authorList>
            <person name="Rupp O."/>
            <person name="Goesmann A."/>
            <person name="Sogaard-Andersen L."/>
        </authorList>
    </citation>
    <scope>NUCLEOTIDE SEQUENCE [LARGE SCALE GENOMIC DNA]</scope>
    <source>
        <strain evidence="12 13">DSM 52655</strain>
    </source>
</reference>
<feature type="domain" description="Acyl-CoA dehydrogenase/oxidase C-terminal" evidence="9">
    <location>
        <begin position="230"/>
        <end position="377"/>
    </location>
</feature>
<proteinExistence type="inferred from homology"/>
<dbReference type="EC" id="1.3.8.10" evidence="6"/>
<dbReference type="Gene3D" id="1.10.540.10">
    <property type="entry name" value="Acyl-CoA dehydrogenase/oxidase, N-terminal domain"/>
    <property type="match status" value="1"/>
</dbReference>
<evidence type="ECO:0000256" key="6">
    <source>
        <dbReference type="ARBA" id="ARBA00066362"/>
    </source>
</evidence>
<dbReference type="EMBL" id="CP022098">
    <property type="protein sequence ID" value="ATB39636.1"/>
    <property type="molecule type" value="Genomic_DNA"/>
</dbReference>
<dbReference type="GO" id="GO:0003995">
    <property type="term" value="F:acyl-CoA dehydrogenase activity"/>
    <property type="evidence" value="ECO:0007669"/>
    <property type="project" value="InterPro"/>
</dbReference>
<dbReference type="InterPro" id="IPR006091">
    <property type="entry name" value="Acyl-CoA_Oxase/DH_mid-dom"/>
</dbReference>
<evidence type="ECO:0000259" key="11">
    <source>
        <dbReference type="Pfam" id="PF02771"/>
    </source>
</evidence>
<dbReference type="Gene3D" id="2.40.110.10">
    <property type="entry name" value="Butyryl-CoA Dehydrogenase, subunit A, domain 2"/>
    <property type="match status" value="1"/>
</dbReference>
<dbReference type="KEGG" id="cfus:CYFUS_005081"/>
<dbReference type="SUPFAM" id="SSF47203">
    <property type="entry name" value="Acyl-CoA dehydrogenase C-terminal domain-like"/>
    <property type="match status" value="1"/>
</dbReference>
<dbReference type="PANTHER" id="PTHR43884:SF12">
    <property type="entry name" value="ISOVALERYL-COA DEHYDROGENASE, MITOCHONDRIAL-RELATED"/>
    <property type="match status" value="1"/>
</dbReference>
<keyword evidence="4 8" id="KW-0274">FAD</keyword>
<organism evidence="12 13">
    <name type="scientific">Cystobacter fuscus</name>
    <dbReference type="NCBI Taxonomy" id="43"/>
    <lineage>
        <taxon>Bacteria</taxon>
        <taxon>Pseudomonadati</taxon>
        <taxon>Myxococcota</taxon>
        <taxon>Myxococcia</taxon>
        <taxon>Myxococcales</taxon>
        <taxon>Cystobacterineae</taxon>
        <taxon>Archangiaceae</taxon>
        <taxon>Cystobacter</taxon>
    </lineage>
</organism>
<dbReference type="Pfam" id="PF02771">
    <property type="entry name" value="Acyl-CoA_dh_N"/>
    <property type="match status" value="1"/>
</dbReference>
<dbReference type="InterPro" id="IPR037069">
    <property type="entry name" value="AcylCoA_DH/ox_N_sf"/>
</dbReference>
<evidence type="ECO:0000256" key="3">
    <source>
        <dbReference type="ARBA" id="ARBA00022630"/>
    </source>
</evidence>
<gene>
    <name evidence="12" type="ORF">CYFUS_005081</name>
</gene>
<dbReference type="Proteomes" id="UP000217257">
    <property type="component" value="Chromosome"/>
</dbReference>
<feature type="domain" description="Acyl-CoA oxidase/dehydrogenase middle" evidence="10">
    <location>
        <begin position="123"/>
        <end position="217"/>
    </location>
</feature>
<keyword evidence="3 8" id="KW-0285">Flavoprotein</keyword>
<dbReference type="PIRSF" id="PIRSF016578">
    <property type="entry name" value="HsaA"/>
    <property type="match status" value="1"/>
</dbReference>
<protein>
    <recommendedName>
        <fullName evidence="7">Cyclohex-1-ene-1-carbonyl-CoA dehydrogenase</fullName>
        <ecNumber evidence="6">1.3.8.10</ecNumber>
    </recommendedName>
</protein>
<dbReference type="InterPro" id="IPR009100">
    <property type="entry name" value="AcylCoA_DH/oxidase_NM_dom_sf"/>
</dbReference>
<evidence type="ECO:0000256" key="1">
    <source>
        <dbReference type="ARBA" id="ARBA00001974"/>
    </source>
</evidence>
<dbReference type="FunFam" id="1.20.140.10:FF:000004">
    <property type="entry name" value="Acyl-CoA dehydrogenase FadE25"/>
    <property type="match status" value="1"/>
</dbReference>
<comment type="cofactor">
    <cofactor evidence="1 8">
        <name>FAD</name>
        <dbReference type="ChEBI" id="CHEBI:57692"/>
    </cofactor>
</comment>
<dbReference type="PROSITE" id="PS00073">
    <property type="entry name" value="ACYL_COA_DH_2"/>
    <property type="match status" value="1"/>
</dbReference>
<dbReference type="PANTHER" id="PTHR43884">
    <property type="entry name" value="ACYL-COA DEHYDROGENASE"/>
    <property type="match status" value="1"/>
</dbReference>
<evidence type="ECO:0000256" key="4">
    <source>
        <dbReference type="ARBA" id="ARBA00022827"/>
    </source>
</evidence>
<dbReference type="InterPro" id="IPR009075">
    <property type="entry name" value="AcylCo_DH/oxidase_C"/>
</dbReference>
<dbReference type="FunFam" id="1.10.540.10:FF:000002">
    <property type="entry name" value="Acyl-CoA dehydrogenase FadE19"/>
    <property type="match status" value="1"/>
</dbReference>
<dbReference type="SUPFAM" id="SSF56645">
    <property type="entry name" value="Acyl-CoA dehydrogenase NM domain-like"/>
    <property type="match status" value="1"/>
</dbReference>
<dbReference type="InterPro" id="IPR006089">
    <property type="entry name" value="Acyl-CoA_DH_CS"/>
</dbReference>
<dbReference type="Gene3D" id="1.20.140.10">
    <property type="entry name" value="Butyryl-CoA Dehydrogenase, subunit A, domain 3"/>
    <property type="match status" value="1"/>
</dbReference>
<evidence type="ECO:0000256" key="8">
    <source>
        <dbReference type="RuleBase" id="RU362125"/>
    </source>
</evidence>
<dbReference type="RefSeq" id="WP_095987634.1">
    <property type="nucleotide sequence ID" value="NZ_CP022098.1"/>
</dbReference>
<evidence type="ECO:0000313" key="12">
    <source>
        <dbReference type="EMBL" id="ATB39636.1"/>
    </source>
</evidence>
<evidence type="ECO:0000313" key="13">
    <source>
        <dbReference type="Proteomes" id="UP000217257"/>
    </source>
</evidence>
<evidence type="ECO:0000259" key="9">
    <source>
        <dbReference type="Pfam" id="PF00441"/>
    </source>
</evidence>